<dbReference type="InterPro" id="IPR036165">
    <property type="entry name" value="YefM-like_sf"/>
</dbReference>
<dbReference type="OrthoDB" id="9800503at2"/>
<keyword evidence="5" id="KW-1185">Reference proteome</keyword>
<feature type="region of interest" description="Disordered" evidence="3">
    <location>
        <begin position="48"/>
        <end position="78"/>
    </location>
</feature>
<dbReference type="Gene3D" id="3.40.1620.10">
    <property type="entry name" value="YefM-like domain"/>
    <property type="match status" value="1"/>
</dbReference>
<dbReference type="eggNOG" id="COG4118">
    <property type="taxonomic scope" value="Bacteria"/>
</dbReference>
<dbReference type="SUPFAM" id="SSF143120">
    <property type="entry name" value="YefM-like"/>
    <property type="match status" value="1"/>
</dbReference>
<accession>C0GKQ2</accession>
<comment type="caution">
    <text evidence="4">The sequence shown here is derived from an EMBL/GenBank/DDBJ whole genome shotgun (WGS) entry which is preliminary data.</text>
</comment>
<dbReference type="PANTHER" id="PTHR35377">
    <property type="entry name" value="ANTITOXIN VAPB49-RELATED-RELATED"/>
    <property type="match status" value="1"/>
</dbReference>
<dbReference type="Proteomes" id="UP000006443">
    <property type="component" value="Unassembled WGS sequence"/>
</dbReference>
<dbReference type="EMBL" id="ACJM01000026">
    <property type="protein sequence ID" value="EEG76074.1"/>
    <property type="molecule type" value="Genomic_DNA"/>
</dbReference>
<organism evidence="4 5">
    <name type="scientific">Dethiobacter alkaliphilus AHT 1</name>
    <dbReference type="NCBI Taxonomy" id="555088"/>
    <lineage>
        <taxon>Bacteria</taxon>
        <taxon>Bacillati</taxon>
        <taxon>Bacillota</taxon>
        <taxon>Dethiobacteria</taxon>
        <taxon>Dethiobacterales</taxon>
        <taxon>Dethiobacteraceae</taxon>
        <taxon>Dethiobacter</taxon>
    </lineage>
</organism>
<reference evidence="4 5" key="1">
    <citation type="submission" date="2009-02" db="EMBL/GenBank/DDBJ databases">
        <title>Sequencing of the draft genome and assembly of Dethiobacter alkaliphilus AHT 1.</title>
        <authorList>
            <consortium name="US DOE Joint Genome Institute (JGI-PGF)"/>
            <person name="Lucas S."/>
            <person name="Copeland A."/>
            <person name="Lapidus A."/>
            <person name="Glavina del Rio T."/>
            <person name="Dalin E."/>
            <person name="Tice H."/>
            <person name="Bruce D."/>
            <person name="Goodwin L."/>
            <person name="Pitluck S."/>
            <person name="Larimer F."/>
            <person name="Land M.L."/>
            <person name="Hauser L."/>
            <person name="Muyzer G."/>
        </authorList>
    </citation>
    <scope>NUCLEOTIDE SEQUENCE [LARGE SCALE GENOMIC DNA]</scope>
    <source>
        <strain evidence="4 5">AHT 1</strain>
    </source>
</reference>
<dbReference type="InterPro" id="IPR006442">
    <property type="entry name" value="Antitoxin_Phd/YefM"/>
</dbReference>
<sequence>MPIQVNIHEAKTNLSKLLLQVQEGQEIVIAKNGQPVAKLIPATQCSGKRVPGSAKGKVKVEPDFNNPLPEQVMESFEK</sequence>
<name>C0GKQ2_DETAL</name>
<comment type="function">
    <text evidence="2">Antitoxin component of a type II toxin-antitoxin (TA) system.</text>
</comment>
<evidence type="ECO:0000256" key="3">
    <source>
        <dbReference type="SAM" id="MobiDB-lite"/>
    </source>
</evidence>
<dbReference type="AlphaFoldDB" id="C0GKQ2"/>
<evidence type="ECO:0000256" key="1">
    <source>
        <dbReference type="ARBA" id="ARBA00009981"/>
    </source>
</evidence>
<dbReference type="PANTHER" id="PTHR35377:SF4">
    <property type="entry name" value="PREVENT-HOST-DEATH FAMILY PROTEIN"/>
    <property type="match status" value="1"/>
</dbReference>
<comment type="similarity">
    <text evidence="1 2">Belongs to the phD/YefM antitoxin family.</text>
</comment>
<evidence type="ECO:0000256" key="2">
    <source>
        <dbReference type="RuleBase" id="RU362080"/>
    </source>
</evidence>
<proteinExistence type="inferred from homology"/>
<dbReference type="RefSeq" id="WP_008519096.1">
    <property type="nucleotide sequence ID" value="NZ_ACJM01000026.1"/>
</dbReference>
<evidence type="ECO:0000313" key="4">
    <source>
        <dbReference type="EMBL" id="EEG76074.1"/>
    </source>
</evidence>
<gene>
    <name evidence="4" type="ORF">DealDRAFT_3061</name>
</gene>
<dbReference type="STRING" id="555088.DealDRAFT_3061"/>
<evidence type="ECO:0000313" key="5">
    <source>
        <dbReference type="Proteomes" id="UP000006443"/>
    </source>
</evidence>
<dbReference type="InterPro" id="IPR051416">
    <property type="entry name" value="phD-YefM_TA_antitoxins"/>
</dbReference>
<protein>
    <recommendedName>
        <fullName evidence="2">Antitoxin</fullName>
    </recommendedName>
</protein>
<dbReference type="Pfam" id="PF02604">
    <property type="entry name" value="PhdYeFM_antitox"/>
    <property type="match status" value="1"/>
</dbReference>
<dbReference type="NCBIfam" id="TIGR01552">
    <property type="entry name" value="phd_fam"/>
    <property type="match status" value="1"/>
</dbReference>